<gene>
    <name evidence="2" type="ORF">LVIROSA_LOCUS21489</name>
</gene>
<proteinExistence type="predicted"/>
<dbReference type="EMBL" id="CAKMRJ010004189">
    <property type="protein sequence ID" value="CAH1435019.1"/>
    <property type="molecule type" value="Genomic_DNA"/>
</dbReference>
<evidence type="ECO:0000313" key="2">
    <source>
        <dbReference type="EMBL" id="CAH1435019.1"/>
    </source>
</evidence>
<accession>A0AAU9NCE7</accession>
<evidence type="ECO:0000259" key="1">
    <source>
        <dbReference type="Pfam" id="PF13963"/>
    </source>
</evidence>
<dbReference type="Proteomes" id="UP001157418">
    <property type="component" value="Unassembled WGS sequence"/>
</dbReference>
<dbReference type="InterPro" id="IPR029480">
    <property type="entry name" value="Transpos_assoc"/>
</dbReference>
<organism evidence="2 3">
    <name type="scientific">Lactuca virosa</name>
    <dbReference type="NCBI Taxonomy" id="75947"/>
    <lineage>
        <taxon>Eukaryota</taxon>
        <taxon>Viridiplantae</taxon>
        <taxon>Streptophyta</taxon>
        <taxon>Embryophyta</taxon>
        <taxon>Tracheophyta</taxon>
        <taxon>Spermatophyta</taxon>
        <taxon>Magnoliopsida</taxon>
        <taxon>eudicotyledons</taxon>
        <taxon>Gunneridae</taxon>
        <taxon>Pentapetalae</taxon>
        <taxon>asterids</taxon>
        <taxon>campanulids</taxon>
        <taxon>Asterales</taxon>
        <taxon>Asteraceae</taxon>
        <taxon>Cichorioideae</taxon>
        <taxon>Cichorieae</taxon>
        <taxon>Lactucinae</taxon>
        <taxon>Lactuca</taxon>
    </lineage>
</organism>
<dbReference type="AlphaFoldDB" id="A0AAU9NCE7"/>
<dbReference type="Pfam" id="PF13963">
    <property type="entry name" value="Transpos_assoc"/>
    <property type="match status" value="1"/>
</dbReference>
<feature type="domain" description="Transposase-associated" evidence="1">
    <location>
        <begin position="105"/>
        <end position="192"/>
    </location>
</feature>
<sequence>MSLIATPPKTQFPAPLIVQLIDQTYPNKTIPYTGDFRPLLQYTSADDSRLIPTSATISGLPSNHRCRTPPPTLPRTTTVTAPYHHRRCPTPPSATPQIEMTSNGEWMYTKILTRNGAFNTEFRHYVNHFLDFTYTNATNIQHNIMEGVEVFEIRCMCKKCKNRYYKTRNLVELHLCQKGFIEDYMFWYAHGELYPTQENGQCSNPETSQDNDEGVGDYHRYEQMIIESMHQPEAPYSQQAPYFQQVQQNPNQSAQTFYKMLNQVSEPL</sequence>
<name>A0AAU9NCE7_9ASTR</name>
<protein>
    <recommendedName>
        <fullName evidence="1">Transposase-associated domain-containing protein</fullName>
    </recommendedName>
</protein>
<comment type="caution">
    <text evidence="2">The sequence shown here is derived from an EMBL/GenBank/DDBJ whole genome shotgun (WGS) entry which is preliminary data.</text>
</comment>
<keyword evidence="3" id="KW-1185">Reference proteome</keyword>
<reference evidence="2 3" key="1">
    <citation type="submission" date="2022-01" db="EMBL/GenBank/DDBJ databases">
        <authorList>
            <person name="Xiong W."/>
            <person name="Schranz E."/>
        </authorList>
    </citation>
    <scope>NUCLEOTIDE SEQUENCE [LARGE SCALE GENOMIC DNA]</scope>
</reference>
<evidence type="ECO:0000313" key="3">
    <source>
        <dbReference type="Proteomes" id="UP001157418"/>
    </source>
</evidence>